<comment type="caution">
    <text evidence="2">The sequence shown here is derived from an EMBL/GenBank/DDBJ whole genome shotgun (WGS) entry which is preliminary data.</text>
</comment>
<sequence>MSDKPVRQVCPTWDWTILSDAMSNKPGSMSLSDMGLDNCVQSSVEQQCLMNLSNMGSNRLFDRGLIAAHPKGVRTPPRTPKKKACGGCTPSQPGVQTPARPPPHAARRPHAYKWREDSQLGVRPRQTGVLAMHACPEGVQALHALRTGVHGRHACPARLT</sequence>
<organism evidence="2 3">
    <name type="scientific">Puccinia coronata f. sp. avenae</name>
    <dbReference type="NCBI Taxonomy" id="200324"/>
    <lineage>
        <taxon>Eukaryota</taxon>
        <taxon>Fungi</taxon>
        <taxon>Dikarya</taxon>
        <taxon>Basidiomycota</taxon>
        <taxon>Pucciniomycotina</taxon>
        <taxon>Pucciniomycetes</taxon>
        <taxon>Pucciniales</taxon>
        <taxon>Pucciniaceae</taxon>
        <taxon>Puccinia</taxon>
    </lineage>
</organism>
<evidence type="ECO:0000313" key="3">
    <source>
        <dbReference type="Proteomes" id="UP000235388"/>
    </source>
</evidence>
<feature type="region of interest" description="Disordered" evidence="1">
    <location>
        <begin position="71"/>
        <end position="109"/>
    </location>
</feature>
<proteinExistence type="predicted"/>
<dbReference type="AlphaFoldDB" id="A0A2N5VSG4"/>
<protein>
    <submittedName>
        <fullName evidence="2">Uncharacterized protein</fullName>
    </submittedName>
</protein>
<gene>
    <name evidence="2" type="ORF">PCANC_05772</name>
</gene>
<dbReference type="Proteomes" id="UP000235388">
    <property type="component" value="Unassembled WGS sequence"/>
</dbReference>
<name>A0A2N5VSG4_9BASI</name>
<evidence type="ECO:0000256" key="1">
    <source>
        <dbReference type="SAM" id="MobiDB-lite"/>
    </source>
</evidence>
<evidence type="ECO:0000313" key="2">
    <source>
        <dbReference type="EMBL" id="PLW52917.1"/>
    </source>
</evidence>
<accession>A0A2N5VSG4</accession>
<reference evidence="2 3" key="1">
    <citation type="submission" date="2017-11" db="EMBL/GenBank/DDBJ databases">
        <title>De novo assembly and phasing of dikaryotic genomes from two isolates of Puccinia coronata f. sp. avenae, the causal agent of oat crown rust.</title>
        <authorList>
            <person name="Miller M.E."/>
            <person name="Zhang Y."/>
            <person name="Omidvar V."/>
            <person name="Sperschneider J."/>
            <person name="Schwessinger B."/>
            <person name="Raley C."/>
            <person name="Palmer J.M."/>
            <person name="Garnica D."/>
            <person name="Upadhyaya N."/>
            <person name="Rathjen J."/>
            <person name="Taylor J.M."/>
            <person name="Park R.F."/>
            <person name="Dodds P.N."/>
            <person name="Hirsch C.D."/>
            <person name="Kianian S.F."/>
            <person name="Figueroa M."/>
        </authorList>
    </citation>
    <scope>NUCLEOTIDE SEQUENCE [LARGE SCALE GENOMIC DNA]</scope>
    <source>
        <strain evidence="2">12NC29</strain>
    </source>
</reference>
<keyword evidence="3" id="KW-1185">Reference proteome</keyword>
<dbReference type="STRING" id="200324.A0A2N5VSG4"/>
<dbReference type="EMBL" id="PGCJ01000071">
    <property type="protein sequence ID" value="PLW52917.1"/>
    <property type="molecule type" value="Genomic_DNA"/>
</dbReference>